<dbReference type="SUPFAM" id="SSF51905">
    <property type="entry name" value="FAD/NAD(P)-binding domain"/>
    <property type="match status" value="1"/>
</dbReference>
<evidence type="ECO:0000259" key="1">
    <source>
        <dbReference type="Pfam" id="PF01593"/>
    </source>
</evidence>
<dbReference type="Gene3D" id="3.50.50.60">
    <property type="entry name" value="FAD/NAD(P)-binding domain"/>
    <property type="match status" value="1"/>
</dbReference>
<protein>
    <submittedName>
        <fullName evidence="2">Putative NAD/FAD-binding protein</fullName>
    </submittedName>
</protein>
<feature type="domain" description="Amine oxidase" evidence="1">
    <location>
        <begin position="12"/>
        <end position="302"/>
    </location>
</feature>
<dbReference type="InterPro" id="IPR002937">
    <property type="entry name" value="Amino_oxidase"/>
</dbReference>
<dbReference type="Pfam" id="PF01593">
    <property type="entry name" value="Amino_oxidase"/>
    <property type="match status" value="1"/>
</dbReference>
<sequence>MSTSVAVVGAGVAGLSTAYHLPEDIDVTVYEKNDYAGGHANTIEVDENGKRLGIDTAFVVFNARTYPQLSQFFADLGVATLDHQGGFNFFDVDSGLNYGTGELALDEDVVRAKYPQAFQTIWREAKRFHTEAPRDFLRGRSNVPLGEYLDRNGYSDEFKYSYVVLLATAVWSVPAELIWEMPATTVIAFYMSHDEGGLGGKSVNWKTVDGGSINYVRRIVESIRGRVRLSEPVIGIRDDGDRVVVTSTGGAREYDYVVLATHADEALKLLERPTGEQQRVLETVRYSATKAVLHTDPAVLPADRSRWQSWNYGKKTVDDRVRTWVAYYMNPLQDLDAERDYFVTLDCPVQPRDETVLKEIDYTHPVIDLGVRAMQKTIYDVNRTGRIKLAGSYFHSPKIGPDLVGSHEAAFVSGLHAARRVEVARQQDTTGDAR</sequence>
<reference evidence="2 3" key="1">
    <citation type="submission" date="2020-08" db="EMBL/GenBank/DDBJ databases">
        <title>Sequencing the genomes of 1000 actinobacteria strains.</title>
        <authorList>
            <person name="Klenk H.-P."/>
        </authorList>
    </citation>
    <scope>NUCLEOTIDE SEQUENCE [LARGE SCALE GENOMIC DNA]</scope>
    <source>
        <strain evidence="2 3">DSM 45809</strain>
    </source>
</reference>
<organism evidence="2 3">
    <name type="scientific">Actinoplanes octamycinicus</name>
    <dbReference type="NCBI Taxonomy" id="135948"/>
    <lineage>
        <taxon>Bacteria</taxon>
        <taxon>Bacillati</taxon>
        <taxon>Actinomycetota</taxon>
        <taxon>Actinomycetes</taxon>
        <taxon>Micromonosporales</taxon>
        <taxon>Micromonosporaceae</taxon>
        <taxon>Actinoplanes</taxon>
    </lineage>
</organism>
<dbReference type="GO" id="GO:0016491">
    <property type="term" value="F:oxidoreductase activity"/>
    <property type="evidence" value="ECO:0007669"/>
    <property type="project" value="InterPro"/>
</dbReference>
<accession>A0A7W7GVN1</accession>
<dbReference type="AlphaFoldDB" id="A0A7W7GVN1"/>
<dbReference type="EMBL" id="JACHNB010000001">
    <property type="protein sequence ID" value="MBB4739134.1"/>
    <property type="molecule type" value="Genomic_DNA"/>
</dbReference>
<proteinExistence type="predicted"/>
<gene>
    <name evidence="2" type="ORF">BJY16_002593</name>
</gene>
<dbReference type="InterPro" id="IPR050464">
    <property type="entry name" value="Zeta_carotene_desat/Oxidored"/>
</dbReference>
<dbReference type="Proteomes" id="UP000546162">
    <property type="component" value="Unassembled WGS sequence"/>
</dbReference>
<dbReference type="PANTHER" id="PTHR42923:SF17">
    <property type="entry name" value="AMINE OXIDASE DOMAIN-CONTAINING PROTEIN"/>
    <property type="match status" value="1"/>
</dbReference>
<evidence type="ECO:0000313" key="2">
    <source>
        <dbReference type="EMBL" id="MBB4739134.1"/>
    </source>
</evidence>
<comment type="caution">
    <text evidence="2">The sequence shown here is derived from an EMBL/GenBank/DDBJ whole genome shotgun (WGS) entry which is preliminary data.</text>
</comment>
<name>A0A7W7GVN1_9ACTN</name>
<dbReference type="PANTHER" id="PTHR42923">
    <property type="entry name" value="PROTOPORPHYRINOGEN OXIDASE"/>
    <property type="match status" value="1"/>
</dbReference>
<dbReference type="RefSeq" id="WP_185039710.1">
    <property type="nucleotide sequence ID" value="NZ_BAABFG010000005.1"/>
</dbReference>
<evidence type="ECO:0000313" key="3">
    <source>
        <dbReference type="Proteomes" id="UP000546162"/>
    </source>
</evidence>
<dbReference type="InterPro" id="IPR036188">
    <property type="entry name" value="FAD/NAD-bd_sf"/>
</dbReference>
<keyword evidence="3" id="KW-1185">Reference proteome</keyword>